<dbReference type="CTD" id="8573732"/>
<dbReference type="HOGENOM" id="CLU_1455648_0_0_1"/>
<dbReference type="KEGG" id="cbr:CBG_20935"/>
<feature type="compositionally biased region" description="Low complexity" evidence="1">
    <location>
        <begin position="108"/>
        <end position="123"/>
    </location>
</feature>
<name>A8XYZ9_CAEBR</name>
<dbReference type="PANTHER" id="PTHR36937">
    <property type="entry name" value="PROTEIN CBG20935-RELATED"/>
    <property type="match status" value="1"/>
</dbReference>
<reference evidence="2 3" key="2">
    <citation type="journal article" date="2011" name="PLoS Genet.">
        <title>Caenorhabditis briggsae recombinant inbred line genotypes reveal inter-strain incompatibility and the evolution of recombination.</title>
        <authorList>
            <person name="Ross J.A."/>
            <person name="Koboldt D.C."/>
            <person name="Staisch J.E."/>
            <person name="Chamberlin H.M."/>
            <person name="Gupta B.P."/>
            <person name="Miller R.D."/>
            <person name="Baird S.E."/>
            <person name="Haag E.S."/>
        </authorList>
    </citation>
    <scope>NUCLEOTIDE SEQUENCE [LARGE SCALE GENOMIC DNA]</scope>
    <source>
        <strain evidence="2 3">AF16</strain>
    </source>
</reference>
<accession>A8XYZ9</accession>
<protein>
    <submittedName>
        <fullName evidence="2">Protein CBG20935</fullName>
    </submittedName>
</protein>
<dbReference type="GeneID" id="8573732"/>
<evidence type="ECO:0000313" key="3">
    <source>
        <dbReference type="Proteomes" id="UP000008549"/>
    </source>
</evidence>
<dbReference type="InParanoid" id="A8XYZ9"/>
<proteinExistence type="predicted"/>
<dbReference type="eggNOG" id="ENOG502TJ4A">
    <property type="taxonomic scope" value="Eukaryota"/>
</dbReference>
<sequence>MPPRGVELVRALIEVAAPLPTEPRGQRESRCPIAYINARTTATEFLGTIREETRENARLIEDGGNRCSPNKKMTKSGGKIPKKSATFHGLQDLRKCKVQNCSTHIVTTASSPSSSFSSSTTSSEYKKKVKRLHSQPPPSPTSATSTTSNSTSSTPSATTTTSRKRSIFYEKTTSCFFFFYDLSLVV</sequence>
<feature type="region of interest" description="Disordered" evidence="1">
    <location>
        <begin position="108"/>
        <end position="163"/>
    </location>
</feature>
<reference evidence="2 3" key="1">
    <citation type="journal article" date="2003" name="PLoS Biol.">
        <title>The genome sequence of Caenorhabditis briggsae: a platform for comparative genomics.</title>
        <authorList>
            <person name="Stein L.D."/>
            <person name="Bao Z."/>
            <person name="Blasiar D."/>
            <person name="Blumenthal T."/>
            <person name="Brent M.R."/>
            <person name="Chen N."/>
            <person name="Chinwalla A."/>
            <person name="Clarke L."/>
            <person name="Clee C."/>
            <person name="Coghlan A."/>
            <person name="Coulson A."/>
            <person name="D'Eustachio P."/>
            <person name="Fitch D.H."/>
            <person name="Fulton L.A."/>
            <person name="Fulton R.E."/>
            <person name="Griffiths-Jones S."/>
            <person name="Harris T.W."/>
            <person name="Hillier L.W."/>
            <person name="Kamath R."/>
            <person name="Kuwabara P.E."/>
            <person name="Mardis E.R."/>
            <person name="Marra M.A."/>
            <person name="Miner T.L."/>
            <person name="Minx P."/>
            <person name="Mullikin J.C."/>
            <person name="Plumb R.W."/>
            <person name="Rogers J."/>
            <person name="Schein J.E."/>
            <person name="Sohrmann M."/>
            <person name="Spieth J."/>
            <person name="Stajich J.E."/>
            <person name="Wei C."/>
            <person name="Willey D."/>
            <person name="Wilson R.K."/>
            <person name="Durbin R."/>
            <person name="Waterston R.H."/>
        </authorList>
    </citation>
    <scope>NUCLEOTIDE SEQUENCE [LARGE SCALE GENOMIC DNA]</scope>
    <source>
        <strain evidence="2 3">AF16</strain>
    </source>
</reference>
<gene>
    <name evidence="2" type="ORF">CBG20935</name>
    <name evidence="2" type="ORF">CBG_20935</name>
</gene>
<evidence type="ECO:0000313" key="2">
    <source>
        <dbReference type="EMBL" id="CAP37866.1"/>
    </source>
</evidence>
<feature type="region of interest" description="Disordered" evidence="1">
    <location>
        <begin position="61"/>
        <end position="83"/>
    </location>
</feature>
<organism evidence="2 3">
    <name type="scientific">Caenorhabditis briggsae</name>
    <dbReference type="NCBI Taxonomy" id="6238"/>
    <lineage>
        <taxon>Eukaryota</taxon>
        <taxon>Metazoa</taxon>
        <taxon>Ecdysozoa</taxon>
        <taxon>Nematoda</taxon>
        <taxon>Chromadorea</taxon>
        <taxon>Rhabditida</taxon>
        <taxon>Rhabditina</taxon>
        <taxon>Rhabditomorpha</taxon>
        <taxon>Rhabditoidea</taxon>
        <taxon>Rhabditidae</taxon>
        <taxon>Peloderinae</taxon>
        <taxon>Caenorhabditis</taxon>
    </lineage>
</organism>
<keyword evidence="3" id="KW-1185">Reference proteome</keyword>
<dbReference type="RefSeq" id="XP_002631733.1">
    <property type="nucleotide sequence ID" value="XM_002631687.1"/>
</dbReference>
<evidence type="ECO:0000256" key="1">
    <source>
        <dbReference type="SAM" id="MobiDB-lite"/>
    </source>
</evidence>
<dbReference type="Proteomes" id="UP000008549">
    <property type="component" value="Unassembled WGS sequence"/>
</dbReference>
<dbReference type="AlphaFoldDB" id="A8XYZ9"/>
<dbReference type="EMBL" id="HE600928">
    <property type="protein sequence ID" value="CAP37866.1"/>
    <property type="molecule type" value="Genomic_DNA"/>
</dbReference>
<feature type="compositionally biased region" description="Low complexity" evidence="1">
    <location>
        <begin position="141"/>
        <end position="161"/>
    </location>
</feature>
<dbReference type="PANTHER" id="PTHR36937:SF4">
    <property type="entry name" value="SECRETED PROTEIN"/>
    <property type="match status" value="1"/>
</dbReference>